<comment type="caution">
    <text evidence="2">The sequence shown here is derived from an EMBL/GenBank/DDBJ whole genome shotgun (WGS) entry which is preliminary data.</text>
</comment>
<gene>
    <name evidence="2" type="ORF">EV195_102183</name>
</gene>
<reference evidence="2 3" key="1">
    <citation type="submission" date="2019-03" db="EMBL/GenBank/DDBJ databases">
        <title>Genomic Encyclopedia of Type Strains, Phase IV (KMG-IV): sequencing the most valuable type-strain genomes for metagenomic binning, comparative biology and taxonomic classification.</title>
        <authorList>
            <person name="Goeker M."/>
        </authorList>
    </citation>
    <scope>NUCLEOTIDE SEQUENCE [LARGE SCALE GENOMIC DNA]</scope>
    <source>
        <strain evidence="2 3">DSM 14836</strain>
    </source>
</reference>
<dbReference type="InterPro" id="IPR053182">
    <property type="entry name" value="YobU-like_regulator"/>
</dbReference>
<dbReference type="InterPro" id="IPR010499">
    <property type="entry name" value="AraC_E-bd"/>
</dbReference>
<dbReference type="SUPFAM" id="SSF55136">
    <property type="entry name" value="Probable bacterial effector-binding domain"/>
    <property type="match status" value="1"/>
</dbReference>
<evidence type="ECO:0000259" key="1">
    <source>
        <dbReference type="SMART" id="SM00871"/>
    </source>
</evidence>
<dbReference type="SMART" id="SM00871">
    <property type="entry name" value="AraC_E_bind"/>
    <property type="match status" value="1"/>
</dbReference>
<keyword evidence="3" id="KW-1185">Reference proteome</keyword>
<dbReference type="Gene3D" id="3.20.80.10">
    <property type="entry name" value="Regulatory factor, effector binding domain"/>
    <property type="match status" value="1"/>
</dbReference>
<protein>
    <submittedName>
        <fullName evidence="2">Putative transcriptional regulator YdeE</fullName>
    </submittedName>
</protein>
<dbReference type="Proteomes" id="UP000294564">
    <property type="component" value="Unassembled WGS sequence"/>
</dbReference>
<dbReference type="AlphaFoldDB" id="A0A4R2NZ85"/>
<dbReference type="RefSeq" id="WP_132793637.1">
    <property type="nucleotide sequence ID" value="NZ_SLXM01000002.1"/>
</dbReference>
<dbReference type="EMBL" id="SLXM01000002">
    <property type="protein sequence ID" value="TCP26841.1"/>
    <property type="molecule type" value="Genomic_DNA"/>
</dbReference>
<dbReference type="Pfam" id="PF14526">
    <property type="entry name" value="Cass2"/>
    <property type="match status" value="1"/>
</dbReference>
<evidence type="ECO:0000313" key="2">
    <source>
        <dbReference type="EMBL" id="TCP26841.1"/>
    </source>
</evidence>
<organism evidence="2 3">
    <name type="scientific">Tenacibaculum skagerrakense</name>
    <dbReference type="NCBI Taxonomy" id="186571"/>
    <lineage>
        <taxon>Bacteria</taxon>
        <taxon>Pseudomonadati</taxon>
        <taxon>Bacteroidota</taxon>
        <taxon>Flavobacteriia</taxon>
        <taxon>Flavobacteriales</taxon>
        <taxon>Flavobacteriaceae</taxon>
        <taxon>Tenacibaculum</taxon>
    </lineage>
</organism>
<dbReference type="PANTHER" id="PTHR36444">
    <property type="entry name" value="TRANSCRIPTIONAL REGULATOR PROTEIN YOBU-RELATED"/>
    <property type="match status" value="1"/>
</dbReference>
<dbReference type="PANTHER" id="PTHR36444:SF2">
    <property type="entry name" value="TRANSCRIPTIONAL REGULATOR PROTEIN YOBU-RELATED"/>
    <property type="match status" value="1"/>
</dbReference>
<sequence length="152" mass="17715">MKTTQMKSFNVIGIKIRTTNQEMQAAKDIPALWEQFMSQNIIEKIPNKESEDVYAIYTNYESDYTGAYDMIIGCKTYSLSEVPENMCALKISANSYEEFIAEGKLNDNIVYNKWMEIWQTDLNRKYEADFEIYPENVLPSENTKVPIYISVK</sequence>
<proteinExistence type="predicted"/>
<accession>A0A4R2NZ85</accession>
<name>A0A4R2NZ85_9FLAO</name>
<evidence type="ECO:0000313" key="3">
    <source>
        <dbReference type="Proteomes" id="UP000294564"/>
    </source>
</evidence>
<dbReference type="OrthoDB" id="9801008at2"/>
<dbReference type="InterPro" id="IPR011256">
    <property type="entry name" value="Reg_factor_effector_dom_sf"/>
</dbReference>
<feature type="domain" description="AraC effector-binding" evidence="1">
    <location>
        <begin position="1"/>
        <end position="152"/>
    </location>
</feature>
<dbReference type="InterPro" id="IPR029441">
    <property type="entry name" value="Cass2"/>
</dbReference>